<gene>
    <name evidence="3" type="ORF">CLIT_5c00160</name>
</gene>
<keyword evidence="4" id="KW-1185">Reference proteome</keyword>
<dbReference type="STRING" id="1121324.CLIT_5c00160"/>
<keyword evidence="2" id="KW-0812">Transmembrane</keyword>
<dbReference type="EMBL" id="JJMM01000005">
    <property type="protein sequence ID" value="KDR96006.1"/>
    <property type="molecule type" value="Genomic_DNA"/>
</dbReference>
<feature type="compositionally biased region" description="Basic residues" evidence="1">
    <location>
        <begin position="10"/>
        <end position="19"/>
    </location>
</feature>
<dbReference type="AlphaFoldDB" id="A0A069RG62"/>
<dbReference type="RefSeq" id="WP_038262459.1">
    <property type="nucleotide sequence ID" value="NZ_FSRH01000007.1"/>
</dbReference>
<evidence type="ECO:0000313" key="3">
    <source>
        <dbReference type="EMBL" id="KDR96006.1"/>
    </source>
</evidence>
<feature type="region of interest" description="Disordered" evidence="1">
    <location>
        <begin position="1"/>
        <end position="20"/>
    </location>
</feature>
<proteinExistence type="predicted"/>
<name>A0A069RG62_PEPLI</name>
<protein>
    <submittedName>
        <fullName evidence="3">Uncharacterized protein</fullName>
    </submittedName>
</protein>
<keyword evidence="2" id="KW-1133">Transmembrane helix</keyword>
<evidence type="ECO:0000256" key="2">
    <source>
        <dbReference type="SAM" id="Phobius"/>
    </source>
</evidence>
<comment type="caution">
    <text evidence="3">The sequence shown here is derived from an EMBL/GenBank/DDBJ whole genome shotgun (WGS) entry which is preliminary data.</text>
</comment>
<organism evidence="3 4">
    <name type="scientific">Peptoclostridium litorale DSM 5388</name>
    <dbReference type="NCBI Taxonomy" id="1121324"/>
    <lineage>
        <taxon>Bacteria</taxon>
        <taxon>Bacillati</taxon>
        <taxon>Bacillota</taxon>
        <taxon>Clostridia</taxon>
        <taxon>Peptostreptococcales</taxon>
        <taxon>Peptoclostridiaceae</taxon>
        <taxon>Peptoclostridium</taxon>
    </lineage>
</organism>
<accession>A0A069RG62</accession>
<evidence type="ECO:0000313" key="4">
    <source>
        <dbReference type="Proteomes" id="UP000027946"/>
    </source>
</evidence>
<evidence type="ECO:0000256" key="1">
    <source>
        <dbReference type="SAM" id="MobiDB-lite"/>
    </source>
</evidence>
<reference evidence="3 4" key="1">
    <citation type="submission" date="2014-03" db="EMBL/GenBank/DDBJ databases">
        <title>Genome sequence of Clostridium litorale W6, DSM 5388.</title>
        <authorList>
            <person name="Poehlein A."/>
            <person name="Jagirdar A."/>
            <person name="Khonsari B."/>
            <person name="Chibani C.M."/>
            <person name="Gutierrez Gutierrez D.A."/>
            <person name="Davydova E."/>
            <person name="Alghaithi H.S."/>
            <person name="Nair K.P."/>
            <person name="Dhamotharan K."/>
            <person name="Chandran L."/>
            <person name="G W."/>
            <person name="Daniel R."/>
        </authorList>
    </citation>
    <scope>NUCLEOTIDE SEQUENCE [LARGE SCALE GENOMIC DNA]</scope>
    <source>
        <strain evidence="3 4">W6</strain>
    </source>
</reference>
<sequence length="71" mass="7965">MITIDIQQPQKKKKRHKTGRGSFKFQNDLNSYISGKYINETYKGKSKRAAMLFVATVAVAVVAGMKFIGII</sequence>
<keyword evidence="2" id="KW-0472">Membrane</keyword>
<feature type="transmembrane region" description="Helical" evidence="2">
    <location>
        <begin position="49"/>
        <end position="70"/>
    </location>
</feature>
<dbReference type="Proteomes" id="UP000027946">
    <property type="component" value="Unassembled WGS sequence"/>
</dbReference>